<dbReference type="PROSITE" id="PS51671">
    <property type="entry name" value="ACT"/>
    <property type="match status" value="1"/>
</dbReference>
<sequence length="166" mass="18161">MPDLSSHTLSVFVNNTPGVLMRITQVFARRGFNIDSLVVSEGRDDRFSRMTIGITGSSNGLEQIIKQVSKLIDVIHCVQHNADDSIVKELLLVKMVITDTESRTAALQVIDHFNGKTVDLTPTSMIAMLSGETSKLDAATKMFSDYEIIETVRTGKVVMARGASTT</sequence>
<evidence type="ECO:0000256" key="7">
    <source>
        <dbReference type="ARBA" id="ARBA00048670"/>
    </source>
</evidence>
<dbReference type="InterPro" id="IPR054480">
    <property type="entry name" value="AHAS_small-like_ACT"/>
</dbReference>
<protein>
    <recommendedName>
        <fullName evidence="8">Acetolactate synthase small subunit</fullName>
        <shortName evidence="8">AHAS</shortName>
        <shortName evidence="8">ALS</shortName>
        <ecNumber evidence="8">2.2.1.6</ecNumber>
    </recommendedName>
    <alternativeName>
        <fullName evidence="8">Acetohydroxy-acid synthase small subunit</fullName>
    </alternativeName>
</protein>
<comment type="function">
    <text evidence="8">Catalyzes the conversion of 2 pyruvate molecules into acetolactate in the first common step of the biosynthetic pathway of the branched-amino acids such as leucine, isoleucine, and valine.</text>
</comment>
<organism evidence="10 11">
    <name type="scientific">Rubritalea profundi</name>
    <dbReference type="NCBI Taxonomy" id="1658618"/>
    <lineage>
        <taxon>Bacteria</taxon>
        <taxon>Pseudomonadati</taxon>
        <taxon>Verrucomicrobiota</taxon>
        <taxon>Verrucomicrobiia</taxon>
        <taxon>Verrucomicrobiales</taxon>
        <taxon>Rubritaleaceae</taxon>
        <taxon>Rubritalea</taxon>
    </lineage>
</organism>
<dbReference type="UniPathway" id="UPA00049">
    <property type="reaction ID" value="UER00059"/>
</dbReference>
<dbReference type="Pfam" id="PF22629">
    <property type="entry name" value="ACT_AHAS_ss"/>
    <property type="match status" value="1"/>
</dbReference>
<evidence type="ECO:0000256" key="5">
    <source>
        <dbReference type="ARBA" id="ARBA00022605"/>
    </source>
</evidence>
<name>A0A2S7U6R4_9BACT</name>
<evidence type="ECO:0000313" key="10">
    <source>
        <dbReference type="EMBL" id="PQJ30250.1"/>
    </source>
</evidence>
<dbReference type="NCBIfam" id="NF008864">
    <property type="entry name" value="PRK11895.1"/>
    <property type="match status" value="1"/>
</dbReference>
<dbReference type="PANTHER" id="PTHR30239">
    <property type="entry name" value="ACETOLACTATE SYNTHASE SMALL SUBUNIT"/>
    <property type="match status" value="1"/>
</dbReference>
<dbReference type="PANTHER" id="PTHR30239:SF0">
    <property type="entry name" value="ACETOLACTATE SYNTHASE SMALL SUBUNIT 1, CHLOROPLASTIC"/>
    <property type="match status" value="1"/>
</dbReference>
<gene>
    <name evidence="10" type="ORF">BSZ32_04275</name>
</gene>
<dbReference type="InterPro" id="IPR019455">
    <property type="entry name" value="Acetolactate_synth_ssu_C"/>
</dbReference>
<dbReference type="NCBIfam" id="TIGR00119">
    <property type="entry name" value="acolac_sm"/>
    <property type="match status" value="1"/>
</dbReference>
<comment type="similarity">
    <text evidence="3 8">Belongs to the acetolactate synthase small subunit family.</text>
</comment>
<dbReference type="InterPro" id="IPR039557">
    <property type="entry name" value="AHAS_ACT"/>
</dbReference>
<dbReference type="InterPro" id="IPR045865">
    <property type="entry name" value="ACT-like_dom_sf"/>
</dbReference>
<dbReference type="GO" id="GO:0009097">
    <property type="term" value="P:isoleucine biosynthetic process"/>
    <property type="evidence" value="ECO:0007669"/>
    <property type="project" value="UniProtKB-UniRule"/>
</dbReference>
<accession>A0A2S7U6R4</accession>
<evidence type="ECO:0000256" key="2">
    <source>
        <dbReference type="ARBA" id="ARBA00005025"/>
    </source>
</evidence>
<dbReference type="Gene3D" id="3.30.70.1150">
    <property type="entry name" value="ACT-like. Chain A, domain 2"/>
    <property type="match status" value="1"/>
</dbReference>
<dbReference type="EMBL" id="MQWA01000001">
    <property type="protein sequence ID" value="PQJ30250.1"/>
    <property type="molecule type" value="Genomic_DNA"/>
</dbReference>
<comment type="catalytic activity">
    <reaction evidence="7 8">
        <text>2 pyruvate + H(+) = (2S)-2-acetolactate + CO2</text>
        <dbReference type="Rhea" id="RHEA:25249"/>
        <dbReference type="ChEBI" id="CHEBI:15361"/>
        <dbReference type="ChEBI" id="CHEBI:15378"/>
        <dbReference type="ChEBI" id="CHEBI:16526"/>
        <dbReference type="ChEBI" id="CHEBI:58476"/>
        <dbReference type="EC" id="2.2.1.6"/>
    </reaction>
</comment>
<keyword evidence="5 8" id="KW-0028">Amino-acid biosynthesis</keyword>
<evidence type="ECO:0000313" key="11">
    <source>
        <dbReference type="Proteomes" id="UP000239907"/>
    </source>
</evidence>
<dbReference type="GO" id="GO:0009099">
    <property type="term" value="P:L-valine biosynthetic process"/>
    <property type="evidence" value="ECO:0007669"/>
    <property type="project" value="UniProtKB-UniRule"/>
</dbReference>
<dbReference type="EC" id="2.2.1.6" evidence="8"/>
<feature type="domain" description="ACT" evidence="9">
    <location>
        <begin position="8"/>
        <end position="87"/>
    </location>
</feature>
<evidence type="ECO:0000256" key="1">
    <source>
        <dbReference type="ARBA" id="ARBA00004974"/>
    </source>
</evidence>
<evidence type="ECO:0000256" key="6">
    <source>
        <dbReference type="ARBA" id="ARBA00023304"/>
    </source>
</evidence>
<keyword evidence="6 8" id="KW-0100">Branched-chain amino acid biosynthesis</keyword>
<dbReference type="InterPro" id="IPR027271">
    <property type="entry name" value="Acetolactate_synth/TF_NikR_C"/>
</dbReference>
<dbReference type="UniPathway" id="UPA00047">
    <property type="reaction ID" value="UER00055"/>
</dbReference>
<evidence type="ECO:0000256" key="4">
    <source>
        <dbReference type="ARBA" id="ARBA00011744"/>
    </source>
</evidence>
<dbReference type="SUPFAM" id="SSF55021">
    <property type="entry name" value="ACT-like"/>
    <property type="match status" value="2"/>
</dbReference>
<dbReference type="AlphaFoldDB" id="A0A2S7U6R4"/>
<reference evidence="10 11" key="1">
    <citation type="submission" date="2016-12" db="EMBL/GenBank/DDBJ databases">
        <title>Study of bacterial adaptation to deep sea.</title>
        <authorList>
            <person name="Song J."/>
            <person name="Yoshizawa S."/>
            <person name="Kogure K."/>
        </authorList>
    </citation>
    <scope>NUCLEOTIDE SEQUENCE [LARGE SCALE GENOMIC DNA]</scope>
    <source>
        <strain evidence="10 11">SAORIC-165</strain>
    </source>
</reference>
<comment type="pathway">
    <text evidence="2 8">Amino-acid biosynthesis; L-valine biosynthesis; L-valine from pyruvate: step 1/4.</text>
</comment>
<evidence type="ECO:0000256" key="3">
    <source>
        <dbReference type="ARBA" id="ARBA00006341"/>
    </source>
</evidence>
<dbReference type="InterPro" id="IPR004789">
    <property type="entry name" value="Acetalactate_synth_ssu"/>
</dbReference>
<evidence type="ECO:0000256" key="8">
    <source>
        <dbReference type="RuleBase" id="RU368092"/>
    </source>
</evidence>
<comment type="caution">
    <text evidence="10">The sequence shown here is derived from an EMBL/GenBank/DDBJ whole genome shotgun (WGS) entry which is preliminary data.</text>
</comment>
<keyword evidence="11" id="KW-1185">Reference proteome</keyword>
<dbReference type="Pfam" id="PF10369">
    <property type="entry name" value="ALS_ss_C"/>
    <property type="match status" value="1"/>
</dbReference>
<dbReference type="GO" id="GO:0005829">
    <property type="term" value="C:cytosol"/>
    <property type="evidence" value="ECO:0007669"/>
    <property type="project" value="TreeGrafter"/>
</dbReference>
<proteinExistence type="inferred from homology"/>
<comment type="subunit">
    <text evidence="4 8">Dimer of large and small chains.</text>
</comment>
<dbReference type="InterPro" id="IPR002912">
    <property type="entry name" value="ACT_dom"/>
</dbReference>
<keyword evidence="8" id="KW-0808">Transferase</keyword>
<dbReference type="Proteomes" id="UP000239907">
    <property type="component" value="Unassembled WGS sequence"/>
</dbReference>
<evidence type="ECO:0000259" key="9">
    <source>
        <dbReference type="PROSITE" id="PS51671"/>
    </source>
</evidence>
<dbReference type="GO" id="GO:0003984">
    <property type="term" value="F:acetolactate synthase activity"/>
    <property type="evidence" value="ECO:0007669"/>
    <property type="project" value="UniProtKB-UniRule"/>
</dbReference>
<comment type="pathway">
    <text evidence="1 8">Amino-acid biosynthesis; L-isoleucine biosynthesis; L-isoleucine from 2-oxobutanoate: step 1/4.</text>
</comment>
<dbReference type="CDD" id="cd04878">
    <property type="entry name" value="ACT_AHAS"/>
    <property type="match status" value="1"/>
</dbReference>
<dbReference type="GO" id="GO:1990610">
    <property type="term" value="F:acetolactate synthase regulator activity"/>
    <property type="evidence" value="ECO:0007669"/>
    <property type="project" value="UniProtKB-UniRule"/>
</dbReference>
<dbReference type="Gene3D" id="3.30.70.260">
    <property type="match status" value="1"/>
</dbReference>